<feature type="domain" description="PROP1-like PPR" evidence="5">
    <location>
        <begin position="270"/>
        <end position="413"/>
    </location>
</feature>
<feature type="repeat" description="PPR" evidence="3">
    <location>
        <begin position="537"/>
        <end position="571"/>
    </location>
</feature>
<dbReference type="InterPro" id="IPR051114">
    <property type="entry name" value="Mito_RNA_Proc_CCM1"/>
</dbReference>
<organism evidence="6 7">
    <name type="scientific">Cucurbita argyrosperma subsp. sororia</name>
    <dbReference type="NCBI Taxonomy" id="37648"/>
    <lineage>
        <taxon>Eukaryota</taxon>
        <taxon>Viridiplantae</taxon>
        <taxon>Streptophyta</taxon>
        <taxon>Embryophyta</taxon>
        <taxon>Tracheophyta</taxon>
        <taxon>Spermatophyta</taxon>
        <taxon>Magnoliopsida</taxon>
        <taxon>eudicotyledons</taxon>
        <taxon>Gunneridae</taxon>
        <taxon>Pentapetalae</taxon>
        <taxon>rosids</taxon>
        <taxon>fabids</taxon>
        <taxon>Cucurbitales</taxon>
        <taxon>Cucurbitaceae</taxon>
        <taxon>Cucurbiteae</taxon>
        <taxon>Cucurbita</taxon>
    </lineage>
</organism>
<feature type="repeat" description="PPR" evidence="3">
    <location>
        <begin position="363"/>
        <end position="397"/>
    </location>
</feature>
<name>A0AAV6LVQ5_9ROSI</name>
<dbReference type="GO" id="GO:0007005">
    <property type="term" value="P:mitochondrion organization"/>
    <property type="evidence" value="ECO:0007669"/>
    <property type="project" value="TreeGrafter"/>
</dbReference>
<dbReference type="NCBIfam" id="TIGR00756">
    <property type="entry name" value="PPR"/>
    <property type="match status" value="11"/>
</dbReference>
<feature type="repeat" description="PPR" evidence="3">
    <location>
        <begin position="771"/>
        <end position="805"/>
    </location>
</feature>
<protein>
    <submittedName>
        <fullName evidence="6">Pentatricopeptide repeat-containing protein</fullName>
    </submittedName>
</protein>
<evidence type="ECO:0000256" key="4">
    <source>
        <dbReference type="SAM" id="MobiDB-lite"/>
    </source>
</evidence>
<dbReference type="PROSITE" id="PS51375">
    <property type="entry name" value="PPR"/>
    <property type="match status" value="15"/>
</dbReference>
<feature type="repeat" description="PPR" evidence="3">
    <location>
        <begin position="258"/>
        <end position="292"/>
    </location>
</feature>
<feature type="repeat" description="PPR" evidence="3">
    <location>
        <begin position="666"/>
        <end position="700"/>
    </location>
</feature>
<dbReference type="GO" id="GO:0005739">
    <property type="term" value="C:mitochondrion"/>
    <property type="evidence" value="ECO:0007669"/>
    <property type="project" value="TreeGrafter"/>
</dbReference>
<evidence type="ECO:0000256" key="3">
    <source>
        <dbReference type="PROSITE-ProRule" id="PRU00708"/>
    </source>
</evidence>
<dbReference type="InterPro" id="IPR002885">
    <property type="entry name" value="PPR_rpt"/>
</dbReference>
<dbReference type="Pfam" id="PF13812">
    <property type="entry name" value="PPR_3"/>
    <property type="match status" value="2"/>
</dbReference>
<dbReference type="InterPro" id="IPR033443">
    <property type="entry name" value="PROP1-like_PPR_dom"/>
</dbReference>
<feature type="repeat" description="PPR" evidence="3">
    <location>
        <begin position="911"/>
        <end position="945"/>
    </location>
</feature>
<evidence type="ECO:0000313" key="7">
    <source>
        <dbReference type="Proteomes" id="UP000685013"/>
    </source>
</evidence>
<feature type="repeat" description="PPR" evidence="3">
    <location>
        <begin position="188"/>
        <end position="222"/>
    </location>
</feature>
<dbReference type="Pfam" id="PF13041">
    <property type="entry name" value="PPR_2"/>
    <property type="match status" value="2"/>
</dbReference>
<dbReference type="AlphaFoldDB" id="A0AAV6LVQ5"/>
<dbReference type="Proteomes" id="UP000685013">
    <property type="component" value="Chromosome 20"/>
</dbReference>
<keyword evidence="7" id="KW-1185">Reference proteome</keyword>
<gene>
    <name evidence="6" type="primary">EMB976</name>
    <name evidence="6" type="ORF">SDJN03_30122</name>
</gene>
<accession>A0AAV6LVQ5</accession>
<dbReference type="PANTHER" id="PTHR47934">
    <property type="entry name" value="PENTATRICOPEPTIDE REPEAT-CONTAINING PROTEIN PET309, MITOCHONDRIAL"/>
    <property type="match status" value="1"/>
</dbReference>
<feature type="repeat" description="PPR" evidence="3">
    <location>
        <begin position="876"/>
        <end position="910"/>
    </location>
</feature>
<reference evidence="6 7" key="1">
    <citation type="journal article" date="2021" name="Hortic Res">
        <title>The domestication of Cucurbita argyrosperma as revealed by the genome of its wild relative.</title>
        <authorList>
            <person name="Barrera-Redondo J."/>
            <person name="Sanchez-de la Vega G."/>
            <person name="Aguirre-Liguori J.A."/>
            <person name="Castellanos-Morales G."/>
            <person name="Gutierrez-Guerrero Y.T."/>
            <person name="Aguirre-Dugua X."/>
            <person name="Aguirre-Planter E."/>
            <person name="Tenaillon M.I."/>
            <person name="Lira-Saade R."/>
            <person name="Eguiarte L.E."/>
        </authorList>
    </citation>
    <scope>NUCLEOTIDE SEQUENCE [LARGE SCALE GENOMIC DNA]</scope>
    <source>
        <strain evidence="6">JBR-2021</strain>
    </source>
</reference>
<feature type="repeat" description="PPR" evidence="3">
    <location>
        <begin position="398"/>
        <end position="432"/>
    </location>
</feature>
<feature type="repeat" description="PPR" evidence="3">
    <location>
        <begin position="806"/>
        <end position="840"/>
    </location>
</feature>
<comment type="caution">
    <text evidence="6">The sequence shown here is derived from an EMBL/GenBank/DDBJ whole genome shotgun (WGS) entry which is preliminary data.</text>
</comment>
<evidence type="ECO:0000259" key="5">
    <source>
        <dbReference type="Pfam" id="PF17177"/>
    </source>
</evidence>
<feature type="repeat" description="PPR" evidence="3">
    <location>
        <begin position="223"/>
        <end position="257"/>
    </location>
</feature>
<keyword evidence="2" id="KW-0677">Repeat</keyword>
<feature type="non-terminal residue" evidence="6">
    <location>
        <position position="1"/>
    </location>
</feature>
<dbReference type="GO" id="GO:0003729">
    <property type="term" value="F:mRNA binding"/>
    <property type="evidence" value="ECO:0007669"/>
    <property type="project" value="TreeGrafter"/>
</dbReference>
<proteinExistence type="inferred from homology"/>
<dbReference type="Pfam" id="PF17177">
    <property type="entry name" value="PPR_long"/>
    <property type="match status" value="1"/>
</dbReference>
<feature type="repeat" description="PPR" evidence="3">
    <location>
        <begin position="293"/>
        <end position="327"/>
    </location>
</feature>
<sequence>MESLKTSFLSPILLPPPSNRSSRCPLKSRKPQIFIIRSSVTPDPWSLSDGNPARPKPRSKNAKKPLSDDNARRIIKAKAQYLSVLRRNQGPRAQTPKWIKRTPEQMVQYLEDDKNGHLYGKHVVAAIKHVRSLSQRAEGEYDMRMEMASFVGKLTFREMCIVLKEQKGWRQVRDVLDWMKLQLSYRPSVIVYTIVLRTYGQVGKIKLAEETFLEMLEVGLEPDEVACGTMLCTYARWGHHKAMLSFYSAVKDRGIIPSSAVFNFMLSSLQKKGLHAEVKELWMQMVEIGVTFNEFTYTVVINSLVKEGHSEEAFKVFDEMKNHGFVPEEGTYNLLINLSAKRGNSDEVLRLYKDMRDKDIVPSSYTCSSLLTLFYKNGDYSKALSLFSEMETKQVVVDEVIYGLLIRIYGKLGLHEDAHKTFEEMEQLGLLTDEKSYLAMAQVHLGSRNFEKALNIIELMKSRNIWLSRFAYIVSLKCYVMKEDIRSAESTFQALSKTGLPDARSCIDILNLYLTLDLVDEAKDFIAHIRKDGVVFDEELYKLVMRVYCKEGMLKDAEILVELMKKDELFVDKKFMETFSFMMNENTIGSYEQPDYMALHMILRLYLANGDVGDALKAETLTKELLELGYRLDDATTASLISLYGKERKINQAAEIFAAVSDSCTSELIFGSMIDAYIKCDKAEEAFVVYNEVIEKGYDLGAVAVSRMVNTLSIAGKHQAAESVVRASLKADLKLDTVAFNTFIKAMLEAGKLHFASRIYNRMIVLGIVPSIQTYNTMISVYGRGWKLDKAVEMFNEARSSGHSPDEKAYANLISFYGKAGKTHEASLLFKEMLKEGIKPGMVSYNIMANVYATAGLEEETEKLFKAMEQDGLLPDSFTYFSLIRAYTHNCKYLEAEEIINSMKENGIPTSCAHYDLLLSALAKVGMIRKAEKVYDKLLTDGLNPDVTCNRTLMRGYLDYGYVKEGIEFFESSCKYAGDRFIMSAAVHFYKVEGKEDEALNILDSMKSLGLSFLKDLRVGLKLESA</sequence>
<evidence type="ECO:0000256" key="2">
    <source>
        <dbReference type="ARBA" id="ARBA00022737"/>
    </source>
</evidence>
<feature type="region of interest" description="Disordered" evidence="4">
    <location>
        <begin position="1"/>
        <end position="70"/>
    </location>
</feature>
<feature type="repeat" description="PPR" evidence="3">
    <location>
        <begin position="841"/>
        <end position="875"/>
    </location>
</feature>
<evidence type="ECO:0000313" key="6">
    <source>
        <dbReference type="EMBL" id="KAG6571207.1"/>
    </source>
</evidence>
<dbReference type="EMBL" id="JAGKQH010000020">
    <property type="protein sequence ID" value="KAG6571207.1"/>
    <property type="molecule type" value="Genomic_DNA"/>
</dbReference>
<feature type="repeat" description="PPR" evidence="3">
    <location>
        <begin position="328"/>
        <end position="362"/>
    </location>
</feature>
<dbReference type="Pfam" id="PF01535">
    <property type="entry name" value="PPR"/>
    <property type="match status" value="2"/>
</dbReference>
<comment type="similarity">
    <text evidence="1">Belongs to the PPR family. P subfamily.</text>
</comment>
<feature type="repeat" description="PPR" evidence="3">
    <location>
        <begin position="736"/>
        <end position="770"/>
    </location>
</feature>
<dbReference type="PANTHER" id="PTHR47934:SF6">
    <property type="entry name" value="MITOCHONDRIAL GROUP I INTRON SPLICING FACTOR CCM1-RELATED"/>
    <property type="match status" value="1"/>
</dbReference>
<evidence type="ECO:0000256" key="1">
    <source>
        <dbReference type="ARBA" id="ARBA00007626"/>
    </source>
</evidence>
<dbReference type="GO" id="GO:0006396">
    <property type="term" value="P:RNA processing"/>
    <property type="evidence" value="ECO:0007669"/>
    <property type="project" value="TreeGrafter"/>
</dbReference>